<sequence length="124" mass="14379">MAQQFDYPKTEIELQSLLDKMYIHTRQIIGNKDTPKIKGLYEIITSETVIQTAIHNIKAVFREINDINSTIRGIIQYYQVATFVCATLAKYASTIRWAAYKALKGYLFRPIKLVTYQHCTRSIN</sequence>
<accession>A0A1W2CYA1</accession>
<keyword evidence="2" id="KW-1185">Reference proteome</keyword>
<evidence type="ECO:0000313" key="1">
    <source>
        <dbReference type="EMBL" id="SMC90217.1"/>
    </source>
</evidence>
<evidence type="ECO:0000313" key="2">
    <source>
        <dbReference type="Proteomes" id="UP000192738"/>
    </source>
</evidence>
<dbReference type="AlphaFoldDB" id="A0A1W2CYA1"/>
<organism evidence="1 2">
    <name type="scientific">Sporomusa malonica</name>
    <dbReference type="NCBI Taxonomy" id="112901"/>
    <lineage>
        <taxon>Bacteria</taxon>
        <taxon>Bacillati</taxon>
        <taxon>Bacillota</taxon>
        <taxon>Negativicutes</taxon>
        <taxon>Selenomonadales</taxon>
        <taxon>Sporomusaceae</taxon>
        <taxon>Sporomusa</taxon>
    </lineage>
</organism>
<name>A0A1W2CYA1_9FIRM</name>
<reference evidence="1 2" key="1">
    <citation type="submission" date="2017-04" db="EMBL/GenBank/DDBJ databases">
        <authorList>
            <person name="Afonso C.L."/>
            <person name="Miller P.J."/>
            <person name="Scott M.A."/>
            <person name="Spackman E."/>
            <person name="Goraichik I."/>
            <person name="Dimitrov K.M."/>
            <person name="Suarez D.L."/>
            <person name="Swayne D.E."/>
        </authorList>
    </citation>
    <scope>NUCLEOTIDE SEQUENCE [LARGE SCALE GENOMIC DNA]</scope>
    <source>
        <strain evidence="1 2">DSM 5090</strain>
    </source>
</reference>
<dbReference type="RefSeq" id="WP_084576604.1">
    <property type="nucleotide sequence ID" value="NZ_CP155572.1"/>
</dbReference>
<dbReference type="Proteomes" id="UP000192738">
    <property type="component" value="Unassembled WGS sequence"/>
</dbReference>
<gene>
    <name evidence="1" type="ORF">SAMN04488500_112115</name>
</gene>
<dbReference type="OrthoDB" id="10005059at2"/>
<protein>
    <submittedName>
        <fullName evidence="1">Uncharacterized protein</fullName>
    </submittedName>
</protein>
<proteinExistence type="predicted"/>
<dbReference type="EMBL" id="FWXI01000012">
    <property type="protein sequence ID" value="SMC90217.1"/>
    <property type="molecule type" value="Genomic_DNA"/>
</dbReference>